<dbReference type="KEGG" id="emt:CPZ25_003765"/>
<dbReference type="Pfam" id="PF01613">
    <property type="entry name" value="Flavin_Reduct"/>
    <property type="match status" value="1"/>
</dbReference>
<dbReference type="PANTHER" id="PTHR43567">
    <property type="entry name" value="FLAVOREDOXIN-RELATED-RELATED"/>
    <property type="match status" value="1"/>
</dbReference>
<reference evidence="5 6" key="1">
    <citation type="submission" date="2018-05" db="EMBL/GenBank/DDBJ databases">
        <title>Genome comparison of Eubacterium sp.</title>
        <authorList>
            <person name="Feng Y."/>
            <person name="Sanchez-Andrea I."/>
            <person name="Stams A.J.M."/>
            <person name="De Vos W.M."/>
        </authorList>
    </citation>
    <scope>NUCLEOTIDE SEQUENCE [LARGE SCALE GENOMIC DNA]</scope>
    <source>
        <strain evidence="5 6">YI</strain>
    </source>
</reference>
<evidence type="ECO:0000256" key="3">
    <source>
        <dbReference type="ARBA" id="ARBA00038054"/>
    </source>
</evidence>
<evidence type="ECO:0000313" key="5">
    <source>
        <dbReference type="EMBL" id="QCT70474.1"/>
    </source>
</evidence>
<dbReference type="InterPro" id="IPR012349">
    <property type="entry name" value="Split_barrel_FMN-bd"/>
</dbReference>
<name>A0A4P9C5B0_EUBML</name>
<comment type="similarity">
    <text evidence="3">Belongs to the flavoredoxin family.</text>
</comment>
<dbReference type="PROSITE" id="PS51257">
    <property type="entry name" value="PROKAR_LIPOPROTEIN"/>
    <property type="match status" value="1"/>
</dbReference>
<evidence type="ECO:0000259" key="4">
    <source>
        <dbReference type="SMART" id="SM00903"/>
    </source>
</evidence>
<keyword evidence="6" id="KW-1185">Reference proteome</keyword>
<dbReference type="AlphaFoldDB" id="A0A4P9C5B0"/>
<dbReference type="GO" id="GO:0016646">
    <property type="term" value="F:oxidoreductase activity, acting on the CH-NH group of donors, NAD or NADP as acceptor"/>
    <property type="evidence" value="ECO:0007669"/>
    <property type="project" value="UniProtKB-ARBA"/>
</dbReference>
<evidence type="ECO:0000256" key="2">
    <source>
        <dbReference type="ARBA" id="ARBA00022630"/>
    </source>
</evidence>
<sequence length="197" mass="22104">MSKAQWRGATLLAPVPAVMVSCGSMEESNILTIAWTGIINSNPPKTYISIRPERYSYNIIKKTGEFVINLTTSPLVKATDFCGVRSGRDFDKFEKMALTKEPAVQLGCPMIEESPVSLECRVTEIIPLGSHDMFLADILAVNVDEQYLDERGKLHLDKAQLISYAHGEYFELGKKLGSFGYTVRKKKKRARKKNVKK</sequence>
<evidence type="ECO:0000256" key="1">
    <source>
        <dbReference type="ARBA" id="ARBA00001917"/>
    </source>
</evidence>
<evidence type="ECO:0000313" key="6">
    <source>
        <dbReference type="Proteomes" id="UP000218387"/>
    </source>
</evidence>
<organism evidence="5 6">
    <name type="scientific">Eubacterium maltosivorans</name>
    <dbReference type="NCBI Taxonomy" id="2041044"/>
    <lineage>
        <taxon>Bacteria</taxon>
        <taxon>Bacillati</taxon>
        <taxon>Bacillota</taxon>
        <taxon>Clostridia</taxon>
        <taxon>Eubacteriales</taxon>
        <taxon>Eubacteriaceae</taxon>
        <taxon>Eubacterium</taxon>
    </lineage>
</organism>
<dbReference type="SUPFAM" id="SSF50475">
    <property type="entry name" value="FMN-binding split barrel"/>
    <property type="match status" value="1"/>
</dbReference>
<protein>
    <submittedName>
        <fullName evidence="5">Flavin reductase family protein</fullName>
    </submittedName>
</protein>
<dbReference type="SMART" id="SM00903">
    <property type="entry name" value="Flavin_Reduct"/>
    <property type="match status" value="1"/>
</dbReference>
<proteinExistence type="inferred from homology"/>
<dbReference type="GO" id="GO:0010181">
    <property type="term" value="F:FMN binding"/>
    <property type="evidence" value="ECO:0007669"/>
    <property type="project" value="InterPro"/>
</dbReference>
<gene>
    <name evidence="5" type="ORF">CPZ25_003765</name>
</gene>
<dbReference type="InterPro" id="IPR052174">
    <property type="entry name" value="Flavoredoxin"/>
</dbReference>
<dbReference type="Gene3D" id="2.30.110.10">
    <property type="entry name" value="Electron Transport, Fmn-binding Protein, Chain A"/>
    <property type="match status" value="1"/>
</dbReference>
<dbReference type="Proteomes" id="UP000218387">
    <property type="component" value="Chromosome"/>
</dbReference>
<dbReference type="RefSeq" id="WP_096919831.1">
    <property type="nucleotide sequence ID" value="NZ_CABJDW020000005.1"/>
</dbReference>
<feature type="domain" description="Flavin reductase like" evidence="4">
    <location>
        <begin position="12"/>
        <end position="156"/>
    </location>
</feature>
<comment type="cofactor">
    <cofactor evidence="1">
        <name>FMN</name>
        <dbReference type="ChEBI" id="CHEBI:58210"/>
    </cofactor>
</comment>
<dbReference type="EMBL" id="CP029487">
    <property type="protein sequence ID" value="QCT70474.1"/>
    <property type="molecule type" value="Genomic_DNA"/>
</dbReference>
<dbReference type="PANTHER" id="PTHR43567:SF1">
    <property type="entry name" value="FLAVOREDOXIN"/>
    <property type="match status" value="1"/>
</dbReference>
<keyword evidence="2" id="KW-0285">Flavoprotein</keyword>
<dbReference type="InterPro" id="IPR002563">
    <property type="entry name" value="Flavin_Rdtase-like_dom"/>
</dbReference>
<accession>A0A4P9C5B0</accession>